<name>A0ABD1YP46_9MARC</name>
<evidence type="ECO:0000313" key="2">
    <source>
        <dbReference type="Proteomes" id="UP001605036"/>
    </source>
</evidence>
<evidence type="ECO:0000313" key="1">
    <source>
        <dbReference type="EMBL" id="KAL2632204.1"/>
    </source>
</evidence>
<organism evidence="1 2">
    <name type="scientific">Riccia fluitans</name>
    <dbReference type="NCBI Taxonomy" id="41844"/>
    <lineage>
        <taxon>Eukaryota</taxon>
        <taxon>Viridiplantae</taxon>
        <taxon>Streptophyta</taxon>
        <taxon>Embryophyta</taxon>
        <taxon>Marchantiophyta</taxon>
        <taxon>Marchantiopsida</taxon>
        <taxon>Marchantiidae</taxon>
        <taxon>Marchantiales</taxon>
        <taxon>Ricciaceae</taxon>
        <taxon>Riccia</taxon>
    </lineage>
</organism>
<protein>
    <submittedName>
        <fullName evidence="1">Uncharacterized protein</fullName>
    </submittedName>
</protein>
<dbReference type="EMBL" id="JBHFFA010000004">
    <property type="protein sequence ID" value="KAL2632204.1"/>
    <property type="molecule type" value="Genomic_DNA"/>
</dbReference>
<keyword evidence="2" id="KW-1185">Reference proteome</keyword>
<accession>A0ABD1YP46</accession>
<comment type="caution">
    <text evidence="1">The sequence shown here is derived from an EMBL/GenBank/DDBJ whole genome shotgun (WGS) entry which is preliminary data.</text>
</comment>
<dbReference type="Proteomes" id="UP001605036">
    <property type="component" value="Unassembled WGS sequence"/>
</dbReference>
<dbReference type="AlphaFoldDB" id="A0ABD1YP46"/>
<sequence>MHNADAARLRQTVRMGKSTFTISFRNVEPVSGPFARPSGGTCDCAFAARTLVGRVGGRLRGVCSLRNCRLRDNSASSREQGSRRRR</sequence>
<reference evidence="1 2" key="1">
    <citation type="submission" date="2024-09" db="EMBL/GenBank/DDBJ databases">
        <title>Chromosome-scale assembly of Riccia fluitans.</title>
        <authorList>
            <person name="Paukszto L."/>
            <person name="Sawicki J."/>
            <person name="Karawczyk K."/>
            <person name="Piernik-Szablinska J."/>
            <person name="Szczecinska M."/>
            <person name="Mazdziarz M."/>
        </authorList>
    </citation>
    <scope>NUCLEOTIDE SEQUENCE [LARGE SCALE GENOMIC DNA]</scope>
    <source>
        <strain evidence="1">Rf_01</strain>
        <tissue evidence="1">Aerial parts of the thallus</tissue>
    </source>
</reference>
<gene>
    <name evidence="1" type="ORF">R1flu_016890</name>
</gene>
<proteinExistence type="predicted"/>